<name>A0A3B4AJQ9_9GOBI</name>
<evidence type="ECO:0008006" key="3">
    <source>
        <dbReference type="Google" id="ProtNLM"/>
    </source>
</evidence>
<protein>
    <recommendedName>
        <fullName evidence="3">Immunoglobulin subtype domain-containing protein</fullName>
    </recommendedName>
</protein>
<dbReference type="InterPro" id="IPR036179">
    <property type="entry name" value="Ig-like_dom_sf"/>
</dbReference>
<reference evidence="1" key="2">
    <citation type="submission" date="2025-09" db="UniProtKB">
        <authorList>
            <consortium name="Ensembl"/>
        </authorList>
    </citation>
    <scope>IDENTIFICATION</scope>
</reference>
<dbReference type="AlphaFoldDB" id="A0A3B4AJQ9"/>
<accession>A0A3B4AJQ9</accession>
<dbReference type="Gene3D" id="2.60.40.10">
    <property type="entry name" value="Immunoglobulins"/>
    <property type="match status" value="1"/>
</dbReference>
<dbReference type="SUPFAM" id="SSF48726">
    <property type="entry name" value="Immunoglobulin"/>
    <property type="match status" value="1"/>
</dbReference>
<reference evidence="1" key="1">
    <citation type="submission" date="2025-08" db="UniProtKB">
        <authorList>
            <consortium name="Ensembl"/>
        </authorList>
    </citation>
    <scope>IDENTIFICATION</scope>
</reference>
<evidence type="ECO:0000313" key="2">
    <source>
        <dbReference type="Proteomes" id="UP000261520"/>
    </source>
</evidence>
<evidence type="ECO:0000313" key="1">
    <source>
        <dbReference type="Ensembl" id="ENSPMGP00000016930.1"/>
    </source>
</evidence>
<proteinExistence type="predicted"/>
<organism evidence="1 2">
    <name type="scientific">Periophthalmus magnuspinnatus</name>
    <dbReference type="NCBI Taxonomy" id="409849"/>
    <lineage>
        <taxon>Eukaryota</taxon>
        <taxon>Metazoa</taxon>
        <taxon>Chordata</taxon>
        <taxon>Craniata</taxon>
        <taxon>Vertebrata</taxon>
        <taxon>Euteleostomi</taxon>
        <taxon>Actinopterygii</taxon>
        <taxon>Neopterygii</taxon>
        <taxon>Teleostei</taxon>
        <taxon>Neoteleostei</taxon>
        <taxon>Acanthomorphata</taxon>
        <taxon>Gobiaria</taxon>
        <taxon>Gobiiformes</taxon>
        <taxon>Gobioidei</taxon>
        <taxon>Gobiidae</taxon>
        <taxon>Oxudercinae</taxon>
        <taxon>Periophthalmus</taxon>
    </lineage>
</organism>
<sequence>MLTVLGQYGFISTQTHRFKVAEGGNITLTCLIYYFGNTKIFCKIDCDKKDNILVQTAGLSEQKGRFSIQHKDITDTHRSDSGLYQCGLEYGQRNATMSEFQIEVSHAPTSSYLAATFRTIVTTQLDNEYHSILP</sequence>
<dbReference type="Proteomes" id="UP000261520">
    <property type="component" value="Unplaced"/>
</dbReference>
<dbReference type="Ensembl" id="ENSPMGT00000018074.1">
    <property type="protein sequence ID" value="ENSPMGP00000016930.1"/>
    <property type="gene ID" value="ENSPMGG00000013874.1"/>
</dbReference>
<keyword evidence="2" id="KW-1185">Reference proteome</keyword>
<dbReference type="InterPro" id="IPR013783">
    <property type="entry name" value="Ig-like_fold"/>
</dbReference>